<evidence type="ECO:0000256" key="1">
    <source>
        <dbReference type="ARBA" id="ARBA00001446"/>
    </source>
</evidence>
<evidence type="ECO:0000313" key="10">
    <source>
        <dbReference type="Proteomes" id="UP000050580"/>
    </source>
</evidence>
<keyword evidence="10" id="KW-1185">Reference proteome</keyword>
<dbReference type="CDD" id="cd00951">
    <property type="entry name" value="KDGDH"/>
    <property type="match status" value="1"/>
</dbReference>
<evidence type="ECO:0000256" key="8">
    <source>
        <dbReference type="PIRSR" id="PIRSR001365-2"/>
    </source>
</evidence>
<dbReference type="NCBIfam" id="TIGR03249">
    <property type="entry name" value="KdgD"/>
    <property type="match status" value="1"/>
</dbReference>
<comment type="caution">
    <text evidence="9">The sequence shown here is derived from an EMBL/GenBank/DDBJ whole genome shotgun (WGS) entry which is preliminary data.</text>
</comment>
<dbReference type="EC" id="4.2.1.41" evidence="5"/>
<dbReference type="STRING" id="1610491.AAV94_09095"/>
<dbReference type="OrthoDB" id="8995637at2"/>
<accession>A0A0U1PZ77</accession>
<protein>
    <recommendedName>
        <fullName evidence="5">Probable 5-dehydro-4-deoxyglucarate dehydratase</fullName>
        <ecNumber evidence="5">4.2.1.41</ecNumber>
    </recommendedName>
    <alternativeName>
        <fullName evidence="5">5-keto-4-deoxy-glucarate dehydratase</fullName>
        <shortName evidence="5">KDGDH</shortName>
    </alternativeName>
</protein>
<dbReference type="Proteomes" id="UP000050580">
    <property type="component" value="Unassembled WGS sequence"/>
</dbReference>
<dbReference type="SUPFAM" id="SSF51569">
    <property type="entry name" value="Aldolase"/>
    <property type="match status" value="1"/>
</dbReference>
<evidence type="ECO:0000256" key="2">
    <source>
        <dbReference type="ARBA" id="ARBA00004983"/>
    </source>
</evidence>
<dbReference type="Pfam" id="PF00701">
    <property type="entry name" value="DHDPS"/>
    <property type="match status" value="1"/>
</dbReference>
<evidence type="ECO:0000256" key="5">
    <source>
        <dbReference type="HAMAP-Rule" id="MF_00694"/>
    </source>
</evidence>
<evidence type="ECO:0000256" key="4">
    <source>
        <dbReference type="ARBA" id="ARBA00023239"/>
    </source>
</evidence>
<dbReference type="InterPro" id="IPR002220">
    <property type="entry name" value="DapA-like"/>
</dbReference>
<feature type="binding site" evidence="8">
    <location>
        <position position="55"/>
    </location>
    <ligand>
        <name>pyruvate</name>
        <dbReference type="ChEBI" id="CHEBI:15361"/>
    </ligand>
</feature>
<dbReference type="InterPro" id="IPR013785">
    <property type="entry name" value="Aldolase_TIM"/>
</dbReference>
<dbReference type="GO" id="GO:0042838">
    <property type="term" value="P:D-glucarate catabolic process"/>
    <property type="evidence" value="ECO:0007669"/>
    <property type="project" value="UniProtKB-UniRule"/>
</dbReference>
<gene>
    <name evidence="9" type="ORF">AAV94_09095</name>
</gene>
<dbReference type="AlphaFoldDB" id="A0A0U1PZ77"/>
<dbReference type="Gene3D" id="3.20.20.70">
    <property type="entry name" value="Aldolase class I"/>
    <property type="match status" value="1"/>
</dbReference>
<keyword evidence="4 5" id="KW-0456">Lyase</keyword>
<dbReference type="RefSeq" id="WP_046741993.1">
    <property type="nucleotide sequence ID" value="NZ_LBNQ01000025.1"/>
</dbReference>
<dbReference type="NCBIfam" id="NF002958">
    <property type="entry name" value="PRK03620.1"/>
    <property type="match status" value="1"/>
</dbReference>
<reference evidence="9 10" key="1">
    <citation type="submission" date="2015-05" db="EMBL/GenBank/DDBJ databases">
        <title>Draft genome sequence of Lampropedia sp. CT6, isolated from the microbial mat of a hot water spring, located at Manikaran, India.</title>
        <authorList>
            <person name="Tripathi C."/>
            <person name="Rani P."/>
            <person name="Mahato N.K."/>
            <person name="Lal R."/>
        </authorList>
    </citation>
    <scope>NUCLEOTIDE SEQUENCE [LARGE SCALE GENOMIC DNA]</scope>
    <source>
        <strain evidence="9 10">CT6</strain>
    </source>
</reference>
<dbReference type="InterPro" id="IPR017655">
    <property type="entry name" value="Dehydro-deoxyglucarate_dehyd"/>
</dbReference>
<evidence type="ECO:0000256" key="6">
    <source>
        <dbReference type="PIRNR" id="PIRNR001365"/>
    </source>
</evidence>
<dbReference type="PIRSF" id="PIRSF001365">
    <property type="entry name" value="DHDPS"/>
    <property type="match status" value="1"/>
</dbReference>
<dbReference type="UniPathway" id="UPA00564">
    <property type="reaction ID" value="UER00628"/>
</dbReference>
<feature type="active site" description="Schiff-base intermediate with substrate" evidence="7">
    <location>
        <position position="168"/>
    </location>
</feature>
<evidence type="ECO:0000256" key="7">
    <source>
        <dbReference type="PIRSR" id="PIRSR001365-1"/>
    </source>
</evidence>
<comment type="pathway">
    <text evidence="2 5">Carbohydrate acid metabolism; D-glucarate degradation; 2,5-dioxopentanoate from D-glucarate: step 2/2.</text>
</comment>
<comment type="catalytic activity">
    <reaction evidence="1 5">
        <text>5-dehydro-4-deoxy-D-glucarate + H(+) = 2,5-dioxopentanoate + CO2 + H2O</text>
        <dbReference type="Rhea" id="RHEA:24608"/>
        <dbReference type="ChEBI" id="CHEBI:15377"/>
        <dbReference type="ChEBI" id="CHEBI:15378"/>
        <dbReference type="ChEBI" id="CHEBI:16526"/>
        <dbReference type="ChEBI" id="CHEBI:42819"/>
        <dbReference type="ChEBI" id="CHEBI:58136"/>
        <dbReference type="EC" id="4.2.1.41"/>
    </reaction>
</comment>
<comment type="similarity">
    <text evidence="3 5 6">Belongs to the DapA family.</text>
</comment>
<dbReference type="SMART" id="SM01130">
    <property type="entry name" value="DHDPS"/>
    <property type="match status" value="1"/>
</dbReference>
<organism evidence="9 10">
    <name type="scientific">Lampropedia cohaerens</name>
    <dbReference type="NCBI Taxonomy" id="1610491"/>
    <lineage>
        <taxon>Bacteria</taxon>
        <taxon>Pseudomonadati</taxon>
        <taxon>Pseudomonadota</taxon>
        <taxon>Betaproteobacteria</taxon>
        <taxon>Burkholderiales</taxon>
        <taxon>Comamonadaceae</taxon>
        <taxon>Lampropedia</taxon>
    </lineage>
</organism>
<dbReference type="PANTHER" id="PTHR12128:SF19">
    <property type="entry name" value="5-DEHYDRO-4-DEOXYGLUCARATE DEHYDRATASE 2-RELATED"/>
    <property type="match status" value="1"/>
</dbReference>
<evidence type="ECO:0000313" key="9">
    <source>
        <dbReference type="EMBL" id="KKW67771.1"/>
    </source>
</evidence>
<sequence>MTTPQELKTILSHGLLSFPVTDFDAQGDFDAKSYAARLEWLAPYGASALFAAGGTGEFFSIGGDEYGKIIATAVAGAGGKVPILAGVGGPTRVAIEQAREAERQGAQGLLLLPHYLTEASEEGIANHVAQVCDAVKIGVVFYARANSRLSAEWLLKLADAHPNLIGFKDGIGAIEPMVRIRQKLGDRFTYLGGLPTAEVYAAAYRALGVPVYSSAVFNFIPRTAVEFYSAIASDDRATVSRLIDQFFLPYLEIRNRKKGYAVSIIKAGAKLVGHGAGPVRAPLTDLDAQELEMLKALIEPLGPQ</sequence>
<evidence type="ECO:0000256" key="3">
    <source>
        <dbReference type="ARBA" id="ARBA00007592"/>
    </source>
</evidence>
<dbReference type="GO" id="GO:0047448">
    <property type="term" value="F:5-dehydro-4-deoxyglucarate dehydratase activity"/>
    <property type="evidence" value="ECO:0007669"/>
    <property type="project" value="UniProtKB-UniRule"/>
</dbReference>
<name>A0A0U1PZ77_9BURK</name>
<dbReference type="EMBL" id="LBNQ01000025">
    <property type="protein sequence ID" value="KKW67771.1"/>
    <property type="molecule type" value="Genomic_DNA"/>
</dbReference>
<dbReference type="GO" id="GO:0008840">
    <property type="term" value="F:4-hydroxy-tetrahydrodipicolinate synthase activity"/>
    <property type="evidence" value="ECO:0007669"/>
    <property type="project" value="TreeGrafter"/>
</dbReference>
<dbReference type="PATRIC" id="fig|1610491.3.peg.1936"/>
<dbReference type="PANTHER" id="PTHR12128">
    <property type="entry name" value="DIHYDRODIPICOLINATE SYNTHASE"/>
    <property type="match status" value="1"/>
</dbReference>
<dbReference type="HAMAP" id="MF_00694">
    <property type="entry name" value="KDGDH"/>
    <property type="match status" value="1"/>
</dbReference>
<proteinExistence type="inferred from homology"/>
<feature type="active site" description="Proton donor/acceptor" evidence="7">
    <location>
        <position position="142"/>
    </location>
</feature>